<dbReference type="RefSeq" id="WP_357810471.1">
    <property type="nucleotide sequence ID" value="NZ_JBEYBM010000033.1"/>
</dbReference>
<dbReference type="EMBL" id="JBEYBR010000096">
    <property type="protein sequence ID" value="MEU2125716.1"/>
    <property type="molecule type" value="Genomic_DNA"/>
</dbReference>
<organism evidence="1 2">
    <name type="scientific">Nocardia niwae</name>
    <dbReference type="NCBI Taxonomy" id="626084"/>
    <lineage>
        <taxon>Bacteria</taxon>
        <taxon>Bacillati</taxon>
        <taxon>Actinomycetota</taxon>
        <taxon>Actinomycetes</taxon>
        <taxon>Mycobacteriales</taxon>
        <taxon>Nocardiaceae</taxon>
        <taxon>Nocardia</taxon>
    </lineage>
</organism>
<keyword evidence="2" id="KW-1185">Reference proteome</keyword>
<sequence length="95" mass="10434">MDEEFSDETVVIPLNRRARRSRTGDEVPVHVDARVGGLTASFQIRYISGAEATRVADRQARAISALLRWLDSHDADPAELVDLDTITADGEQEAA</sequence>
<comment type="caution">
    <text evidence="1">The sequence shown here is derived from an EMBL/GenBank/DDBJ whole genome shotgun (WGS) entry which is preliminary data.</text>
</comment>
<gene>
    <name evidence="1" type="ORF">ABZ507_28255</name>
</gene>
<protein>
    <submittedName>
        <fullName evidence="1">Uncharacterized protein</fullName>
    </submittedName>
</protein>
<proteinExistence type="predicted"/>
<reference evidence="1 2" key="1">
    <citation type="submission" date="2024-06" db="EMBL/GenBank/DDBJ databases">
        <title>The Natural Products Discovery Center: Release of the First 8490 Sequenced Strains for Exploring Actinobacteria Biosynthetic Diversity.</title>
        <authorList>
            <person name="Kalkreuter E."/>
            <person name="Kautsar S.A."/>
            <person name="Yang D."/>
            <person name="Bader C.D."/>
            <person name="Teijaro C.N."/>
            <person name="Fluegel L."/>
            <person name="Davis C.M."/>
            <person name="Simpson J.R."/>
            <person name="Lauterbach L."/>
            <person name="Steele A.D."/>
            <person name="Gui C."/>
            <person name="Meng S."/>
            <person name="Li G."/>
            <person name="Viehrig K."/>
            <person name="Ye F."/>
            <person name="Su P."/>
            <person name="Kiefer A.F."/>
            <person name="Nichols A."/>
            <person name="Cepeda A.J."/>
            <person name="Yan W."/>
            <person name="Fan B."/>
            <person name="Jiang Y."/>
            <person name="Adhikari A."/>
            <person name="Zheng C.-J."/>
            <person name="Schuster L."/>
            <person name="Cowan T.M."/>
            <person name="Smanski M.J."/>
            <person name="Chevrette M.G."/>
            <person name="De Carvalho L.P.S."/>
            <person name="Shen B."/>
        </authorList>
    </citation>
    <scope>NUCLEOTIDE SEQUENCE [LARGE SCALE GENOMIC DNA]</scope>
    <source>
        <strain evidence="1 2">NPDC019434</strain>
    </source>
</reference>
<accession>A0ABV2XII3</accession>
<evidence type="ECO:0000313" key="1">
    <source>
        <dbReference type="EMBL" id="MEU2125716.1"/>
    </source>
</evidence>
<dbReference type="Proteomes" id="UP001550535">
    <property type="component" value="Unassembled WGS sequence"/>
</dbReference>
<evidence type="ECO:0000313" key="2">
    <source>
        <dbReference type="Proteomes" id="UP001550535"/>
    </source>
</evidence>
<name>A0ABV2XII3_9NOCA</name>